<protein>
    <submittedName>
        <fullName evidence="1">Uncharacterized protein</fullName>
    </submittedName>
</protein>
<gene>
    <name evidence="1" type="ORF">SAMN05878443_0451</name>
</gene>
<dbReference type="AlphaFoldDB" id="A0A1N6F7L6"/>
<dbReference type="EMBL" id="FSRN01000001">
    <property type="protein sequence ID" value="SIN91261.1"/>
    <property type="molecule type" value="Genomic_DNA"/>
</dbReference>
<sequence length="31" mass="3329">MKLDRLTNGLGILKEISSGITGLLVESQENV</sequence>
<accession>A0A1N6F7L6</accession>
<keyword evidence="2" id="KW-1185">Reference proteome</keyword>
<evidence type="ECO:0000313" key="2">
    <source>
        <dbReference type="Proteomes" id="UP000184758"/>
    </source>
</evidence>
<evidence type="ECO:0000313" key="1">
    <source>
        <dbReference type="EMBL" id="SIN91261.1"/>
    </source>
</evidence>
<name>A0A1N6F7L6_9LACT</name>
<dbReference type="STRING" id="28230.SAMN05878443_0451"/>
<reference evidence="2" key="1">
    <citation type="submission" date="2016-11" db="EMBL/GenBank/DDBJ databases">
        <authorList>
            <person name="Varghese N."/>
            <person name="Submissions S."/>
        </authorList>
    </citation>
    <scope>NUCLEOTIDE SEQUENCE [LARGE SCALE GENOMIC DNA]</scope>
    <source>
        <strain evidence="2">313</strain>
    </source>
</reference>
<dbReference type="Proteomes" id="UP000184758">
    <property type="component" value="Unassembled WGS sequence"/>
</dbReference>
<proteinExistence type="predicted"/>
<organism evidence="1 2">
    <name type="scientific">Carnobacterium alterfunditum</name>
    <dbReference type="NCBI Taxonomy" id="28230"/>
    <lineage>
        <taxon>Bacteria</taxon>
        <taxon>Bacillati</taxon>
        <taxon>Bacillota</taxon>
        <taxon>Bacilli</taxon>
        <taxon>Lactobacillales</taxon>
        <taxon>Carnobacteriaceae</taxon>
        <taxon>Carnobacterium</taxon>
    </lineage>
</organism>